<feature type="domain" description="Glycosyl hydrolase family 31 C-terminal" evidence="6">
    <location>
        <begin position="581"/>
        <end position="662"/>
    </location>
</feature>
<reference evidence="8 9" key="1">
    <citation type="submission" date="2025-04" db="UniProtKB">
        <authorList>
            <consortium name="RefSeq"/>
        </authorList>
    </citation>
    <scope>IDENTIFICATION</scope>
    <source>
        <tissue evidence="8 9">Gonads</tissue>
    </source>
</reference>
<name>A0A1S3HPR3_LINAN</name>
<feature type="domain" description="Glycoside hydrolase family 31 TIM barrel" evidence="5">
    <location>
        <begin position="260"/>
        <end position="562"/>
    </location>
</feature>
<evidence type="ECO:0000313" key="13">
    <source>
        <dbReference type="RefSeq" id="XP_013387032.1"/>
    </source>
</evidence>
<evidence type="ECO:0000259" key="5">
    <source>
        <dbReference type="Pfam" id="PF01055"/>
    </source>
</evidence>
<evidence type="ECO:0000313" key="15">
    <source>
        <dbReference type="RefSeq" id="XP_013387034.1"/>
    </source>
</evidence>
<dbReference type="RefSeq" id="XP_013387032.1">
    <property type="nucleotide sequence ID" value="XM_013531578.1"/>
</dbReference>
<organism evidence="7 10">
    <name type="scientific">Lingula anatina</name>
    <name type="common">Brachiopod</name>
    <name type="synonym">Lingula unguis</name>
    <dbReference type="NCBI Taxonomy" id="7574"/>
    <lineage>
        <taxon>Eukaryota</taxon>
        <taxon>Metazoa</taxon>
        <taxon>Spiralia</taxon>
        <taxon>Lophotrochozoa</taxon>
        <taxon>Brachiopoda</taxon>
        <taxon>Linguliformea</taxon>
        <taxon>Lingulata</taxon>
        <taxon>Lingulida</taxon>
        <taxon>Linguloidea</taxon>
        <taxon>Lingulidae</taxon>
        <taxon>Lingula</taxon>
    </lineage>
</organism>
<evidence type="ECO:0000256" key="3">
    <source>
        <dbReference type="ARBA" id="ARBA00023295"/>
    </source>
</evidence>
<dbReference type="Pfam" id="PF01055">
    <property type="entry name" value="Glyco_hydro_31_2nd"/>
    <property type="match status" value="1"/>
</dbReference>
<dbReference type="Proteomes" id="UP000085678">
    <property type="component" value="Unplaced"/>
</dbReference>
<dbReference type="RefSeq" id="XP_013387029.1">
    <property type="nucleotide sequence ID" value="XM_013531575.1"/>
</dbReference>
<evidence type="ECO:0000259" key="6">
    <source>
        <dbReference type="Pfam" id="PF21365"/>
    </source>
</evidence>
<dbReference type="CDD" id="cd06592">
    <property type="entry name" value="GH31_NET37"/>
    <property type="match status" value="1"/>
</dbReference>
<dbReference type="RefSeq" id="XP_013387030.1">
    <property type="nucleotide sequence ID" value="XM_013531576.1"/>
</dbReference>
<dbReference type="RefSeq" id="XP_013387034.1">
    <property type="nucleotide sequence ID" value="XM_013531580.1"/>
</dbReference>
<dbReference type="Pfam" id="PF21365">
    <property type="entry name" value="Glyco_hydro_31_3rd"/>
    <property type="match status" value="1"/>
</dbReference>
<keyword evidence="2 4" id="KW-0378">Hydrolase</keyword>
<evidence type="ECO:0000313" key="8">
    <source>
        <dbReference type="RefSeq" id="XP_013387027.1"/>
    </source>
</evidence>
<dbReference type="SUPFAM" id="SSF51011">
    <property type="entry name" value="Glycosyl hydrolase domain"/>
    <property type="match status" value="1"/>
</dbReference>
<keyword evidence="7" id="KW-1185">Reference proteome</keyword>
<proteinExistence type="inferred from homology"/>
<dbReference type="RefSeq" id="XP_013387033.1">
    <property type="nucleotide sequence ID" value="XM_013531579.1"/>
</dbReference>
<dbReference type="GO" id="GO:0005975">
    <property type="term" value="P:carbohydrate metabolic process"/>
    <property type="evidence" value="ECO:0007669"/>
    <property type="project" value="InterPro"/>
</dbReference>
<dbReference type="Gene3D" id="3.20.20.80">
    <property type="entry name" value="Glycosidases"/>
    <property type="match status" value="1"/>
</dbReference>
<dbReference type="Gene3D" id="2.60.40.1180">
    <property type="entry name" value="Golgi alpha-mannosidase II"/>
    <property type="match status" value="1"/>
</dbReference>
<dbReference type="InterPro" id="IPR013780">
    <property type="entry name" value="Glyco_hydro_b"/>
</dbReference>
<protein>
    <submittedName>
        <fullName evidence="8 9">Myogenesis-regulating glycosidase isoform X2</fullName>
    </submittedName>
</protein>
<evidence type="ECO:0000313" key="14">
    <source>
        <dbReference type="RefSeq" id="XP_013387033.1"/>
    </source>
</evidence>
<keyword evidence="3 4" id="KW-0326">Glycosidase</keyword>
<evidence type="ECO:0000313" key="11">
    <source>
        <dbReference type="RefSeq" id="XP_013387030.1"/>
    </source>
</evidence>
<accession>A0A1S3HPR3</accession>
<dbReference type="InterPro" id="IPR050985">
    <property type="entry name" value="Alpha-glycosidase_related"/>
</dbReference>
<dbReference type="PANTHER" id="PTHR43053">
    <property type="entry name" value="GLYCOSIDASE FAMILY 31"/>
    <property type="match status" value="1"/>
</dbReference>
<evidence type="ECO:0000313" key="12">
    <source>
        <dbReference type="RefSeq" id="XP_013387031.1"/>
    </source>
</evidence>
<dbReference type="RefSeq" id="XP_013387027.1">
    <property type="nucleotide sequence ID" value="XM_013531573.1"/>
</dbReference>
<evidence type="ECO:0000313" key="9">
    <source>
        <dbReference type="RefSeq" id="XP_013387028.1"/>
    </source>
</evidence>
<dbReference type="SUPFAM" id="SSF51445">
    <property type="entry name" value="(Trans)glycosidases"/>
    <property type="match status" value="1"/>
</dbReference>
<dbReference type="InterPro" id="IPR017853">
    <property type="entry name" value="GH"/>
</dbReference>
<dbReference type="RefSeq" id="XP_013387031.1">
    <property type="nucleotide sequence ID" value="XM_013531577.1"/>
</dbReference>
<evidence type="ECO:0000256" key="1">
    <source>
        <dbReference type="ARBA" id="ARBA00007806"/>
    </source>
</evidence>
<dbReference type="PANTHER" id="PTHR43053:SF4">
    <property type="entry name" value="MYOGENESIS-REGULATING GLYCOSIDASE"/>
    <property type="match status" value="1"/>
</dbReference>
<evidence type="ECO:0000313" key="10">
    <source>
        <dbReference type="RefSeq" id="XP_013387029.1"/>
    </source>
</evidence>
<dbReference type="InterPro" id="IPR048395">
    <property type="entry name" value="Glyco_hydro_31_C"/>
</dbReference>
<dbReference type="OrthoDB" id="10070917at2759"/>
<evidence type="ECO:0000256" key="2">
    <source>
        <dbReference type="ARBA" id="ARBA00022801"/>
    </source>
</evidence>
<evidence type="ECO:0000256" key="4">
    <source>
        <dbReference type="RuleBase" id="RU361185"/>
    </source>
</evidence>
<dbReference type="InterPro" id="IPR000322">
    <property type="entry name" value="Glyco_hydro_31_TIM"/>
</dbReference>
<dbReference type="GeneID" id="106156358"/>
<sequence>MMTNYRVAATVLIIIVAYLLGERPGTKYSTWQLTLDLENAQQNFVIWDKTKQDLLISGQLGMGLNLLGSRYQCSGQRSDSICIEWPGLAKLIIERKKYDADDECYDIVWQSLSAKVAPKDCFDTKDTHWYGGPEIFAQQWPIEGAPMNLQQYVSGDYVDKPHVFGSVLENYWLSSRGAGIHVAESVPLHYGINSEKLCLKADYRASIFPRSSQNVLPRLNYSICRAGNNLRDTHHFMSSGLFSKPKDIPDELMFRSPIWSTWARYKINIDQSVILKFANEIKDHGFSNSQIEIDDIYTINYGDFIFDTVRFSQARQMLRELHAMGFRVTSWVHPFSNLDSSAFQEGLKQGYFVKDPGGKMPGLVQWWQGTGAIVDSTNHKAVTWWTERLKAMQSLGIDSFKFDAGEACYLPASFHTIFPLMNPGQFTTAYVNMVAHFGRQIEVRAGFQSQQHPIFVRMLDKHSTWDYNNGLKTMIPTALQFSLLGYHFILPDMIGGNAYDFNATAETVGNTALLHTETLPERELYIRWLQLSAFFPSMQFSIVPWQYDDGVVEIAKAFVKLHEDYITPIILRLARQATQTGDPILRPLWWVAPNDAITHTIDNQFLIGDSILVAPVLEKGATARDIYLPEGNWVDKLRGERYRGGQWLHNVQADIKECPYFEKSPDP</sequence>
<comment type="similarity">
    <text evidence="1 4">Belongs to the glycosyl hydrolase 31 family.</text>
</comment>
<evidence type="ECO:0000313" key="7">
    <source>
        <dbReference type="Proteomes" id="UP000085678"/>
    </source>
</evidence>
<gene>
    <name evidence="8 9 10 11 12 13 14 15" type="primary">LOC106156358</name>
</gene>
<dbReference type="RefSeq" id="XP_013387028.1">
    <property type="nucleotide sequence ID" value="XM_013531574.1"/>
</dbReference>
<dbReference type="AlphaFoldDB" id="A0A1S3HPR3"/>
<dbReference type="GO" id="GO:0004553">
    <property type="term" value="F:hydrolase activity, hydrolyzing O-glycosyl compounds"/>
    <property type="evidence" value="ECO:0007669"/>
    <property type="project" value="InterPro"/>
</dbReference>